<organism evidence="1 2">
    <name type="scientific">Nephila pilipes</name>
    <name type="common">Giant wood spider</name>
    <name type="synonym">Nephila maculata</name>
    <dbReference type="NCBI Taxonomy" id="299642"/>
    <lineage>
        <taxon>Eukaryota</taxon>
        <taxon>Metazoa</taxon>
        <taxon>Ecdysozoa</taxon>
        <taxon>Arthropoda</taxon>
        <taxon>Chelicerata</taxon>
        <taxon>Arachnida</taxon>
        <taxon>Araneae</taxon>
        <taxon>Araneomorphae</taxon>
        <taxon>Entelegynae</taxon>
        <taxon>Araneoidea</taxon>
        <taxon>Nephilidae</taxon>
        <taxon>Nephila</taxon>
    </lineage>
</organism>
<proteinExistence type="predicted"/>
<gene>
    <name evidence="1" type="ORF">NPIL_635771</name>
</gene>
<comment type="caution">
    <text evidence="1">The sequence shown here is derived from an EMBL/GenBank/DDBJ whole genome shotgun (WGS) entry which is preliminary data.</text>
</comment>
<dbReference type="Proteomes" id="UP000887013">
    <property type="component" value="Unassembled WGS sequence"/>
</dbReference>
<sequence>MVKNNRLFTILLANERYLMFRRSPRNPLRYHPVFSTAHYFPSPFSLPPTCARPSDITPRRELLLPECAVVVRACKQLVRGAGQYHQTIFLKAFRTAFSVYRSDRKTMD</sequence>
<evidence type="ECO:0000313" key="1">
    <source>
        <dbReference type="EMBL" id="GFS55580.1"/>
    </source>
</evidence>
<accession>A0A8X6IS78</accession>
<reference evidence="1" key="1">
    <citation type="submission" date="2020-08" db="EMBL/GenBank/DDBJ databases">
        <title>Multicomponent nature underlies the extraordinary mechanical properties of spider dragline silk.</title>
        <authorList>
            <person name="Kono N."/>
            <person name="Nakamura H."/>
            <person name="Mori M."/>
            <person name="Yoshida Y."/>
            <person name="Ohtoshi R."/>
            <person name="Malay A.D."/>
            <person name="Moran D.A.P."/>
            <person name="Tomita M."/>
            <person name="Numata K."/>
            <person name="Arakawa K."/>
        </authorList>
    </citation>
    <scope>NUCLEOTIDE SEQUENCE</scope>
</reference>
<dbReference type="AlphaFoldDB" id="A0A8X6IS78"/>
<keyword evidence="2" id="KW-1185">Reference proteome</keyword>
<dbReference type="EMBL" id="BMAW01046468">
    <property type="protein sequence ID" value="GFS55580.1"/>
    <property type="molecule type" value="Genomic_DNA"/>
</dbReference>
<name>A0A8X6IS78_NEPPI</name>
<evidence type="ECO:0000313" key="2">
    <source>
        <dbReference type="Proteomes" id="UP000887013"/>
    </source>
</evidence>
<protein>
    <submittedName>
        <fullName evidence="1">Uncharacterized protein</fullName>
    </submittedName>
</protein>